<keyword evidence="3" id="KW-1185">Reference proteome</keyword>
<dbReference type="Proteomes" id="UP000586827">
    <property type="component" value="Unassembled WGS sequence"/>
</dbReference>
<dbReference type="EMBL" id="JABELX010000003">
    <property type="protein sequence ID" value="NNH69472.1"/>
    <property type="molecule type" value="Genomic_DNA"/>
</dbReference>
<dbReference type="AlphaFoldDB" id="A0A849BS59"/>
<protein>
    <submittedName>
        <fullName evidence="2">Uncharacterized protein</fullName>
    </submittedName>
</protein>
<evidence type="ECO:0000313" key="2">
    <source>
        <dbReference type="EMBL" id="NNH69472.1"/>
    </source>
</evidence>
<proteinExistence type="predicted"/>
<keyword evidence="1" id="KW-0472">Membrane</keyword>
<gene>
    <name evidence="2" type="ORF">HLB23_06235</name>
</gene>
<accession>A0A849BS59</accession>
<sequence length="48" mass="5242">MHLHLNRHHRFNRSRILDSLGFALLLVAAIMAFVVVIGVIATGAGAVY</sequence>
<evidence type="ECO:0000256" key="1">
    <source>
        <dbReference type="SAM" id="Phobius"/>
    </source>
</evidence>
<feature type="transmembrane region" description="Helical" evidence="1">
    <location>
        <begin position="20"/>
        <end position="47"/>
    </location>
</feature>
<evidence type="ECO:0000313" key="3">
    <source>
        <dbReference type="Proteomes" id="UP000586827"/>
    </source>
</evidence>
<organism evidence="2 3">
    <name type="scientific">Nocardia uniformis</name>
    <dbReference type="NCBI Taxonomy" id="53432"/>
    <lineage>
        <taxon>Bacteria</taxon>
        <taxon>Bacillati</taxon>
        <taxon>Actinomycetota</taxon>
        <taxon>Actinomycetes</taxon>
        <taxon>Mycobacteriales</taxon>
        <taxon>Nocardiaceae</taxon>
        <taxon>Nocardia</taxon>
    </lineage>
</organism>
<name>A0A849BS59_9NOCA</name>
<reference evidence="2 3" key="1">
    <citation type="submission" date="2020-05" db="EMBL/GenBank/DDBJ databases">
        <title>MicrobeNet Type strains.</title>
        <authorList>
            <person name="Nicholson A.C."/>
        </authorList>
    </citation>
    <scope>NUCLEOTIDE SEQUENCE [LARGE SCALE GENOMIC DNA]</scope>
    <source>
        <strain evidence="2 3">JCM 3224</strain>
    </source>
</reference>
<dbReference type="RefSeq" id="WP_157553206.1">
    <property type="nucleotide sequence ID" value="NZ_JABELX010000003.1"/>
</dbReference>
<keyword evidence="1" id="KW-1133">Transmembrane helix</keyword>
<comment type="caution">
    <text evidence="2">The sequence shown here is derived from an EMBL/GenBank/DDBJ whole genome shotgun (WGS) entry which is preliminary data.</text>
</comment>
<keyword evidence="1" id="KW-0812">Transmembrane</keyword>